<protein>
    <recommendedName>
        <fullName evidence="2">histidine kinase</fullName>
        <ecNumber evidence="2">2.7.13.3</ecNumber>
    </recommendedName>
</protein>
<dbReference type="InterPro" id="IPR050482">
    <property type="entry name" value="Sensor_HK_TwoCompSys"/>
</dbReference>
<proteinExistence type="predicted"/>
<dbReference type="EC" id="2.7.13.3" evidence="2"/>
<keyword evidence="6" id="KW-0418">Kinase</keyword>
<keyword evidence="3" id="KW-0597">Phosphoprotein</keyword>
<comment type="caution">
    <text evidence="11">The sequence shown here is derived from an EMBL/GenBank/DDBJ whole genome shotgun (WGS) entry which is preliminary data.</text>
</comment>
<keyword evidence="12" id="KW-1185">Reference proteome</keyword>
<keyword evidence="9" id="KW-1133">Transmembrane helix</keyword>
<dbReference type="Proteomes" id="UP001056429">
    <property type="component" value="Unassembled WGS sequence"/>
</dbReference>
<evidence type="ECO:0000313" key="11">
    <source>
        <dbReference type="EMBL" id="MCM1990484.1"/>
    </source>
</evidence>
<reference evidence="11" key="2">
    <citation type="submission" date="2021-04" db="EMBL/GenBank/DDBJ databases">
        <authorList>
            <person name="Dong X."/>
        </authorList>
    </citation>
    <scope>NUCLEOTIDE SEQUENCE</scope>
    <source>
        <strain evidence="11">ZWT</strain>
    </source>
</reference>
<accession>A0A9J6P258</accession>
<evidence type="ECO:0000259" key="10">
    <source>
        <dbReference type="Pfam" id="PF07730"/>
    </source>
</evidence>
<dbReference type="Gene3D" id="3.30.565.10">
    <property type="entry name" value="Histidine kinase-like ATPase, C-terminal domain"/>
    <property type="match status" value="1"/>
</dbReference>
<dbReference type="InterPro" id="IPR011712">
    <property type="entry name" value="Sig_transdc_His_kin_sub3_dim/P"/>
</dbReference>
<keyword evidence="5" id="KW-0547">Nucleotide-binding</keyword>
<feature type="transmembrane region" description="Helical" evidence="9">
    <location>
        <begin position="31"/>
        <end position="49"/>
    </location>
</feature>
<keyword evidence="9" id="KW-0472">Membrane</keyword>
<evidence type="ECO:0000256" key="9">
    <source>
        <dbReference type="SAM" id="Phobius"/>
    </source>
</evidence>
<dbReference type="Gene3D" id="1.20.5.1930">
    <property type="match status" value="1"/>
</dbReference>
<keyword evidence="4" id="KW-0808">Transferase</keyword>
<dbReference type="SUPFAM" id="SSF55874">
    <property type="entry name" value="ATPase domain of HSP90 chaperone/DNA topoisomerase II/histidine kinase"/>
    <property type="match status" value="1"/>
</dbReference>
<dbReference type="InterPro" id="IPR036890">
    <property type="entry name" value="HATPase_C_sf"/>
</dbReference>
<evidence type="ECO:0000256" key="5">
    <source>
        <dbReference type="ARBA" id="ARBA00022741"/>
    </source>
</evidence>
<organism evidence="11 12">
    <name type="scientific">Oceanirhabdus seepicola</name>
    <dbReference type="NCBI Taxonomy" id="2828781"/>
    <lineage>
        <taxon>Bacteria</taxon>
        <taxon>Bacillati</taxon>
        <taxon>Bacillota</taxon>
        <taxon>Clostridia</taxon>
        <taxon>Eubacteriales</taxon>
        <taxon>Clostridiaceae</taxon>
        <taxon>Oceanirhabdus</taxon>
    </lineage>
</organism>
<dbReference type="PANTHER" id="PTHR24421:SF10">
    <property type="entry name" value="NITRATE_NITRITE SENSOR PROTEIN NARQ"/>
    <property type="match status" value="1"/>
</dbReference>
<feature type="transmembrane region" description="Helical" evidence="9">
    <location>
        <begin position="101"/>
        <end position="134"/>
    </location>
</feature>
<evidence type="ECO:0000256" key="2">
    <source>
        <dbReference type="ARBA" id="ARBA00012438"/>
    </source>
</evidence>
<evidence type="ECO:0000313" key="12">
    <source>
        <dbReference type="Proteomes" id="UP001056429"/>
    </source>
</evidence>
<reference evidence="11" key="1">
    <citation type="journal article" date="2021" name="mSystems">
        <title>Bacteria and Archaea Synergistically Convert Glycine Betaine to Biogenic Methane in the Formosa Cold Seep of the South China Sea.</title>
        <authorList>
            <person name="Li L."/>
            <person name="Zhang W."/>
            <person name="Zhang S."/>
            <person name="Song L."/>
            <person name="Sun Q."/>
            <person name="Zhang H."/>
            <person name="Xiang H."/>
            <person name="Dong X."/>
        </authorList>
    </citation>
    <scope>NUCLEOTIDE SEQUENCE</scope>
    <source>
        <strain evidence="11">ZWT</strain>
    </source>
</reference>
<dbReference type="CDD" id="cd16917">
    <property type="entry name" value="HATPase_UhpB-NarQ-NarX-like"/>
    <property type="match status" value="1"/>
</dbReference>
<evidence type="ECO:0000256" key="3">
    <source>
        <dbReference type="ARBA" id="ARBA00022553"/>
    </source>
</evidence>
<feature type="domain" description="Signal transduction histidine kinase subgroup 3 dimerisation and phosphoacceptor" evidence="10">
    <location>
        <begin position="180"/>
        <end position="243"/>
    </location>
</feature>
<dbReference type="PANTHER" id="PTHR24421">
    <property type="entry name" value="NITRATE/NITRITE SENSOR PROTEIN NARX-RELATED"/>
    <property type="match status" value="1"/>
</dbReference>
<dbReference type="EMBL" id="JAGSOJ010000002">
    <property type="protein sequence ID" value="MCM1990484.1"/>
    <property type="molecule type" value="Genomic_DNA"/>
</dbReference>
<evidence type="ECO:0000256" key="4">
    <source>
        <dbReference type="ARBA" id="ARBA00022679"/>
    </source>
</evidence>
<evidence type="ECO:0000256" key="1">
    <source>
        <dbReference type="ARBA" id="ARBA00000085"/>
    </source>
</evidence>
<dbReference type="RefSeq" id="WP_250859516.1">
    <property type="nucleotide sequence ID" value="NZ_JAGSOJ010000002.1"/>
</dbReference>
<dbReference type="GO" id="GO:0046983">
    <property type="term" value="F:protein dimerization activity"/>
    <property type="evidence" value="ECO:0007669"/>
    <property type="project" value="InterPro"/>
</dbReference>
<dbReference type="GO" id="GO:0000155">
    <property type="term" value="F:phosphorelay sensor kinase activity"/>
    <property type="evidence" value="ECO:0007669"/>
    <property type="project" value="InterPro"/>
</dbReference>
<dbReference type="GO" id="GO:0016020">
    <property type="term" value="C:membrane"/>
    <property type="evidence" value="ECO:0007669"/>
    <property type="project" value="InterPro"/>
</dbReference>
<evidence type="ECO:0000256" key="6">
    <source>
        <dbReference type="ARBA" id="ARBA00022777"/>
    </source>
</evidence>
<evidence type="ECO:0000256" key="7">
    <source>
        <dbReference type="ARBA" id="ARBA00022840"/>
    </source>
</evidence>
<keyword evidence="9" id="KW-0812">Transmembrane</keyword>
<feature type="transmembrane region" description="Helical" evidence="9">
    <location>
        <begin position="56"/>
        <end position="81"/>
    </location>
</feature>
<dbReference type="Pfam" id="PF07730">
    <property type="entry name" value="HisKA_3"/>
    <property type="match status" value="1"/>
</dbReference>
<dbReference type="AlphaFoldDB" id="A0A9J6P258"/>
<dbReference type="GO" id="GO:0005524">
    <property type="term" value="F:ATP binding"/>
    <property type="evidence" value="ECO:0007669"/>
    <property type="project" value="UniProtKB-KW"/>
</dbReference>
<evidence type="ECO:0000256" key="8">
    <source>
        <dbReference type="ARBA" id="ARBA00023012"/>
    </source>
</evidence>
<keyword evidence="7" id="KW-0067">ATP-binding</keyword>
<sequence length="370" mass="42645">METRDTILFEGTLFLYILGSTIDDSLVGIEYKVYALLAYIIIKLIYYHFEHRVIKSLLLIGINIYIFIVASTLQFNMILVIASINVMQLSKNISNGNRFIITFLITLVSCTLFKIKIFVMLFFWILSYGAIVFIESKNKRIITGKSKIIELEEERYALGKNQSKFVEREKTIKIITQMDERNRISQNIHDTIGHTLAGSLMQLQALKIMITEESQKDILNRVINELKNGMDETRKVLKKIKPDNNENGLNALKKMCMKLEDNELEIILKYNCHEDIPIHYWNIINTNIKEAFTNLLKYSDASKVNITFEEMNKFIKIEVKDNGKGCKNIKKGMGIRGIEERVGIIGGKLITHGDCGFSLIQIIPKEMKNE</sequence>
<comment type="catalytic activity">
    <reaction evidence="1">
        <text>ATP + protein L-histidine = ADP + protein N-phospho-L-histidine.</text>
        <dbReference type="EC" id="2.7.13.3"/>
    </reaction>
</comment>
<gene>
    <name evidence="11" type="ORF">KDK92_12200</name>
</gene>
<name>A0A9J6P258_9CLOT</name>
<keyword evidence="8" id="KW-0902">Two-component regulatory system</keyword>